<dbReference type="Gene3D" id="3.30.40.10">
    <property type="entry name" value="Zinc/RING finger domain, C3HC4 (zinc finger)"/>
    <property type="match status" value="1"/>
</dbReference>
<reference evidence="8 9" key="1">
    <citation type="journal article" date="2024" name="Front Chem Biol">
        <title>Unveiling the potential of Daldinia eschscholtzii MFLUCC 19-0629 through bioactivity and bioinformatics studies for enhanced sustainable agriculture production.</title>
        <authorList>
            <person name="Brooks S."/>
            <person name="Weaver J.A."/>
            <person name="Klomchit A."/>
            <person name="Alharthi S.A."/>
            <person name="Onlamun T."/>
            <person name="Nurani R."/>
            <person name="Vong T.K."/>
            <person name="Alberti F."/>
            <person name="Greco C."/>
        </authorList>
    </citation>
    <scope>NUCLEOTIDE SEQUENCE [LARGE SCALE GENOMIC DNA]</scope>
    <source>
        <strain evidence="8">MFLUCC 19-0629</strain>
    </source>
</reference>
<organism evidence="8 9">
    <name type="scientific">Daldinia eschscholtzii</name>
    <dbReference type="NCBI Taxonomy" id="292717"/>
    <lineage>
        <taxon>Eukaryota</taxon>
        <taxon>Fungi</taxon>
        <taxon>Dikarya</taxon>
        <taxon>Ascomycota</taxon>
        <taxon>Pezizomycotina</taxon>
        <taxon>Sordariomycetes</taxon>
        <taxon>Xylariomycetidae</taxon>
        <taxon>Xylariales</taxon>
        <taxon>Hypoxylaceae</taxon>
        <taxon>Daldinia</taxon>
    </lineage>
</organism>
<dbReference type="InterPro" id="IPR042448">
    <property type="entry name" value="CCNB1IP1"/>
</dbReference>
<gene>
    <name evidence="8" type="ORF">Daesc_003897</name>
</gene>
<proteinExistence type="predicted"/>
<dbReference type="InterPro" id="IPR017907">
    <property type="entry name" value="Znf_RING_CS"/>
</dbReference>
<keyword evidence="5" id="KW-0175">Coiled coil</keyword>
<dbReference type="AlphaFoldDB" id="A0AAX6MMS3"/>
<accession>A0AAX6MMS3</accession>
<keyword evidence="9" id="KW-1185">Reference proteome</keyword>
<feature type="region of interest" description="Disordered" evidence="6">
    <location>
        <begin position="233"/>
        <end position="258"/>
    </location>
</feature>
<dbReference type="Proteomes" id="UP001369815">
    <property type="component" value="Unassembled WGS sequence"/>
</dbReference>
<dbReference type="InterPro" id="IPR013083">
    <property type="entry name" value="Znf_RING/FYVE/PHD"/>
</dbReference>
<dbReference type="EMBL" id="JBANMG010000004">
    <property type="protein sequence ID" value="KAK6953935.1"/>
    <property type="molecule type" value="Genomic_DNA"/>
</dbReference>
<name>A0AAX6MMS3_9PEZI</name>
<evidence type="ECO:0000256" key="4">
    <source>
        <dbReference type="PROSITE-ProRule" id="PRU00175"/>
    </source>
</evidence>
<feature type="compositionally biased region" description="Polar residues" evidence="6">
    <location>
        <begin position="233"/>
        <end position="247"/>
    </location>
</feature>
<dbReference type="PANTHER" id="PTHR14305">
    <property type="entry name" value="E3 UBIQUITIN-PROTEIN LIGASE CCNB1IP1"/>
    <property type="match status" value="1"/>
</dbReference>
<comment type="caution">
    <text evidence="8">The sequence shown here is derived from an EMBL/GenBank/DDBJ whole genome shotgun (WGS) entry which is preliminary data.</text>
</comment>
<evidence type="ECO:0000256" key="5">
    <source>
        <dbReference type="SAM" id="Coils"/>
    </source>
</evidence>
<evidence type="ECO:0000256" key="3">
    <source>
        <dbReference type="ARBA" id="ARBA00022833"/>
    </source>
</evidence>
<dbReference type="GO" id="GO:0061630">
    <property type="term" value="F:ubiquitin protein ligase activity"/>
    <property type="evidence" value="ECO:0007669"/>
    <property type="project" value="InterPro"/>
</dbReference>
<evidence type="ECO:0000313" key="9">
    <source>
        <dbReference type="Proteomes" id="UP001369815"/>
    </source>
</evidence>
<protein>
    <recommendedName>
        <fullName evidence="7">RING-type domain-containing protein</fullName>
    </recommendedName>
</protein>
<dbReference type="SUPFAM" id="SSF57850">
    <property type="entry name" value="RING/U-box"/>
    <property type="match status" value="1"/>
</dbReference>
<evidence type="ECO:0000259" key="7">
    <source>
        <dbReference type="PROSITE" id="PS50089"/>
    </source>
</evidence>
<feature type="domain" description="RING-type" evidence="7">
    <location>
        <begin position="12"/>
        <end position="54"/>
    </location>
</feature>
<dbReference type="InterPro" id="IPR001841">
    <property type="entry name" value="Znf_RING"/>
</dbReference>
<dbReference type="PROSITE" id="PS00518">
    <property type="entry name" value="ZF_RING_1"/>
    <property type="match status" value="1"/>
</dbReference>
<feature type="region of interest" description="Disordered" evidence="6">
    <location>
        <begin position="358"/>
        <end position="410"/>
    </location>
</feature>
<dbReference type="GO" id="GO:0008270">
    <property type="term" value="F:zinc ion binding"/>
    <property type="evidence" value="ECO:0007669"/>
    <property type="project" value="UniProtKB-KW"/>
</dbReference>
<evidence type="ECO:0000256" key="1">
    <source>
        <dbReference type="ARBA" id="ARBA00022723"/>
    </source>
</evidence>
<evidence type="ECO:0000256" key="6">
    <source>
        <dbReference type="SAM" id="MobiDB-lite"/>
    </source>
</evidence>
<sequence>MEHMLRCNNLKCRKELGDRALVTTCSHIFCTDCAARLGLTSQRHEHRNSCPACNTPLTNPDDAVISNLNPSEDYKTSVLSGLSPYVIIECASRALSFWAYQATQEVFYHEKLGAALTEKYSNLSVHLDKVINDANLEISRLEGKLAGMLSLRPNLLRWYLLLPGMGMEQDSLRRKNDELAQAYKEKNRKLLQIQELYDKLKQRAMLGQMQDAAEDAVDSALHGSSLDRIQIEDSSQNPTDFQDSGTSYAHHRPPLHEQQGMSVPYHHQGVRQDYNNSWPRTMGVQSNVPVTPSTHRQRLGETTGIGLSTIPGLVSGTPQAHQANVSIRAQQNNVSSNNISTGARFPAVGLSSGLKISHDGSSNSAGFPTSLGRPRAVAQRRTPLSSTFHRGQGDQPETAFSGLRSSFSNL</sequence>
<dbReference type="PANTHER" id="PTHR14305:SF0">
    <property type="entry name" value="E3 UBIQUITIN-PROTEIN LIGASE CCNB1IP1"/>
    <property type="match status" value="1"/>
</dbReference>
<keyword evidence="2 4" id="KW-0863">Zinc-finger</keyword>
<keyword evidence="1" id="KW-0479">Metal-binding</keyword>
<dbReference type="GO" id="GO:0000795">
    <property type="term" value="C:synaptonemal complex"/>
    <property type="evidence" value="ECO:0007669"/>
    <property type="project" value="InterPro"/>
</dbReference>
<dbReference type="GO" id="GO:0007131">
    <property type="term" value="P:reciprocal meiotic recombination"/>
    <property type="evidence" value="ECO:0007669"/>
    <property type="project" value="InterPro"/>
</dbReference>
<feature type="coiled-coil region" evidence="5">
    <location>
        <begin position="169"/>
        <end position="203"/>
    </location>
</feature>
<evidence type="ECO:0000313" key="8">
    <source>
        <dbReference type="EMBL" id="KAK6953935.1"/>
    </source>
</evidence>
<keyword evidence="3" id="KW-0862">Zinc</keyword>
<evidence type="ECO:0000256" key="2">
    <source>
        <dbReference type="ARBA" id="ARBA00022771"/>
    </source>
</evidence>
<dbReference type="Pfam" id="PF14634">
    <property type="entry name" value="zf-RING_5"/>
    <property type="match status" value="1"/>
</dbReference>
<dbReference type="PROSITE" id="PS50089">
    <property type="entry name" value="ZF_RING_2"/>
    <property type="match status" value="1"/>
</dbReference>